<dbReference type="EMBL" id="CM000950">
    <property type="protein sequence ID" value="EDY66775.2"/>
    <property type="molecule type" value="Genomic_DNA"/>
</dbReference>
<dbReference type="GO" id="GO:0016787">
    <property type="term" value="F:hydrolase activity"/>
    <property type="evidence" value="ECO:0007669"/>
    <property type="project" value="UniProtKB-KW"/>
</dbReference>
<dbReference type="GO" id="GO:0008610">
    <property type="term" value="P:lipid biosynthetic process"/>
    <property type="evidence" value="ECO:0007669"/>
    <property type="project" value="TreeGrafter"/>
</dbReference>
<proteinExistence type="inferred from homology"/>
<dbReference type="Gene3D" id="3.40.50.1820">
    <property type="entry name" value="alpha/beta hydrolase"/>
    <property type="match status" value="1"/>
</dbReference>
<dbReference type="InterPro" id="IPR001031">
    <property type="entry name" value="Thioesterase"/>
</dbReference>
<dbReference type="eggNOG" id="COG3208">
    <property type="taxonomic scope" value="Bacteria"/>
</dbReference>
<gene>
    <name evidence="4" type="ORF">SSDG_05101</name>
</gene>
<dbReference type="AlphaFoldDB" id="B5HIW4"/>
<dbReference type="HOGENOM" id="CLU_070456_1_2_11"/>
<dbReference type="Pfam" id="PF00975">
    <property type="entry name" value="Thioesterase"/>
    <property type="match status" value="1"/>
</dbReference>
<keyword evidence="2" id="KW-0378">Hydrolase</keyword>
<sequence>MPMNGSVHTAAAGGGPAPAGRPPLRLYCFAHAGAGVTGFARWPTRSGPDIDIRPVLLPGRDSRRHEKRPTSRTGLLEDLLGVLSDAAHSGPYVLYGHSLGGMVAYTLARALTDKGLPPPVLLAVGACPPPDAVLAHHSGELSDEQLLTFLGDLGSAPTGLLADPDSVWHRTVLPVLRDDLRLGAALRAAANDPATGGPLPVPVLAVDGRDDRVVDAQAMDGWRRWTTGPLVRRTVPGDHFFVRGREIPRLIGRACRVARRTAPLSGGQL</sequence>
<name>B5HIW4_STRE2</name>
<dbReference type="InterPro" id="IPR012223">
    <property type="entry name" value="TEII"/>
</dbReference>
<dbReference type="InterPro" id="IPR020802">
    <property type="entry name" value="TesA-like"/>
</dbReference>
<dbReference type="SMART" id="SM00824">
    <property type="entry name" value="PKS_TE"/>
    <property type="match status" value="1"/>
</dbReference>
<evidence type="ECO:0000313" key="4">
    <source>
        <dbReference type="EMBL" id="EDY66775.2"/>
    </source>
</evidence>
<evidence type="ECO:0000259" key="3">
    <source>
        <dbReference type="SMART" id="SM00824"/>
    </source>
</evidence>
<reference evidence="5" key="1">
    <citation type="submission" date="2008-02" db="EMBL/GenBank/DDBJ databases">
        <authorList>
            <consortium name="The Broad Institute Genome Sequencing Platform"/>
            <person name="Fischbach M."/>
            <person name="Ward D."/>
            <person name="Young S."/>
            <person name="Jaffe D."/>
            <person name="Gnerre S."/>
            <person name="Berlin A."/>
            <person name="Heiman D."/>
            <person name="Hepburn T."/>
            <person name="Sykes S."/>
            <person name="Alvarado L."/>
            <person name="Kodira C.D."/>
            <person name="Straight P."/>
            <person name="Clardy J."/>
            <person name="Hung D."/>
            <person name="Kolter R."/>
            <person name="Mekalanos J."/>
            <person name="Walker S."/>
            <person name="Walsh C.T."/>
            <person name="Lander E."/>
            <person name="Galagan J."/>
            <person name="Nusbaum C."/>
            <person name="Birren B."/>
        </authorList>
    </citation>
    <scope>NUCLEOTIDE SEQUENCE [LARGE SCALE GENOMIC DNA]</scope>
    <source>
        <strain evidence="5">ATCC 25486 / DSM 40338 / CBS 914.69 / JCM 4507 / NBRC 13074 / NRRL 2958 / 5647</strain>
    </source>
</reference>
<feature type="domain" description="Thioesterase TesA-like" evidence="3">
    <location>
        <begin position="27"/>
        <end position="251"/>
    </location>
</feature>
<organism evidence="4 5">
    <name type="scientific">Streptomyces pristinaespiralis (strain ATCC 25486 / DSM 40338 / CBS 914.69 / JCM 4507 / KCC S-0507 / NBRC 13074 / NRRL 2958 / 5647)</name>
    <dbReference type="NCBI Taxonomy" id="457429"/>
    <lineage>
        <taxon>Bacteria</taxon>
        <taxon>Bacillati</taxon>
        <taxon>Actinomycetota</taxon>
        <taxon>Actinomycetes</taxon>
        <taxon>Kitasatosporales</taxon>
        <taxon>Streptomycetaceae</taxon>
        <taxon>Streptomyces</taxon>
    </lineage>
</organism>
<evidence type="ECO:0000256" key="2">
    <source>
        <dbReference type="ARBA" id="ARBA00022801"/>
    </source>
</evidence>
<accession>B5HIW4</accession>
<evidence type="ECO:0000313" key="5">
    <source>
        <dbReference type="Proteomes" id="UP000002805"/>
    </source>
</evidence>
<protein>
    <submittedName>
        <fullName evidence="4">Thioesterase</fullName>
    </submittedName>
</protein>
<keyword evidence="5" id="KW-1185">Reference proteome</keyword>
<dbReference type="InterPro" id="IPR029058">
    <property type="entry name" value="AB_hydrolase_fold"/>
</dbReference>
<reference evidence="5" key="2">
    <citation type="submission" date="2009-10" db="EMBL/GenBank/DDBJ databases">
        <title>The genome sequence of Streptomyces pristinaespiralis strain ATCC 25486.</title>
        <authorList>
            <consortium name="The Broad Institute Genome Sequencing Platform"/>
            <consortium name="Broad Institute Microbial Sequencing Center"/>
            <person name="Fischbach M."/>
            <person name="Godfrey P."/>
            <person name="Ward D."/>
            <person name="Young S."/>
            <person name="Zeng Q."/>
            <person name="Koehrsen M."/>
            <person name="Alvarado L."/>
            <person name="Berlin A.M."/>
            <person name="Bochicchio J."/>
            <person name="Borenstein D."/>
            <person name="Chapman S.B."/>
            <person name="Chen Z."/>
            <person name="Engels R."/>
            <person name="Freedman E."/>
            <person name="Gellesch M."/>
            <person name="Goldberg J."/>
            <person name="Griggs A."/>
            <person name="Gujja S."/>
            <person name="Heilman E.R."/>
            <person name="Heiman D.I."/>
            <person name="Hepburn T.A."/>
            <person name="Howarth C."/>
            <person name="Jen D."/>
            <person name="Larson L."/>
            <person name="Lewis B."/>
            <person name="Mehta T."/>
            <person name="Park D."/>
            <person name="Pearson M."/>
            <person name="Richards J."/>
            <person name="Roberts A."/>
            <person name="Saif S."/>
            <person name="Shea T.D."/>
            <person name="Shenoy N."/>
            <person name="Sisk P."/>
            <person name="Stolte C."/>
            <person name="Sykes S.N."/>
            <person name="Thomson T."/>
            <person name="Walk T."/>
            <person name="White J."/>
            <person name="Yandava C."/>
            <person name="Straight P."/>
            <person name="Clardy J."/>
            <person name="Hung D."/>
            <person name="Kolter R."/>
            <person name="Mekalanos J."/>
            <person name="Walker S."/>
            <person name="Walsh C.T."/>
            <person name="Wieland-Brown L.C."/>
            <person name="Haas B."/>
            <person name="Nusbaum C."/>
            <person name="Birren B."/>
        </authorList>
    </citation>
    <scope>NUCLEOTIDE SEQUENCE [LARGE SCALE GENOMIC DNA]</scope>
    <source>
        <strain evidence="5">ATCC 25486 / DSM 40338 / CBS 914.69 / JCM 4507 / NBRC 13074 / NRRL 2958 / 5647</strain>
    </source>
</reference>
<comment type="similarity">
    <text evidence="1">Belongs to the thioesterase family.</text>
</comment>
<evidence type="ECO:0000256" key="1">
    <source>
        <dbReference type="ARBA" id="ARBA00007169"/>
    </source>
</evidence>
<dbReference type="SUPFAM" id="SSF53474">
    <property type="entry name" value="alpha/beta-Hydrolases"/>
    <property type="match status" value="1"/>
</dbReference>
<dbReference type="PANTHER" id="PTHR11487">
    <property type="entry name" value="THIOESTERASE"/>
    <property type="match status" value="1"/>
</dbReference>
<dbReference type="Proteomes" id="UP000002805">
    <property type="component" value="Chromosome"/>
</dbReference>
<dbReference type="PANTHER" id="PTHR11487:SF0">
    <property type="entry name" value="S-ACYL FATTY ACID SYNTHASE THIOESTERASE, MEDIUM CHAIN"/>
    <property type="match status" value="1"/>
</dbReference>